<dbReference type="Pfam" id="PF12833">
    <property type="entry name" value="HTH_18"/>
    <property type="match status" value="1"/>
</dbReference>
<proteinExistence type="predicted"/>
<evidence type="ECO:0000259" key="4">
    <source>
        <dbReference type="PROSITE" id="PS01124"/>
    </source>
</evidence>
<dbReference type="InterPro" id="IPR037923">
    <property type="entry name" value="HTH-like"/>
</dbReference>
<dbReference type="PROSITE" id="PS01124">
    <property type="entry name" value="HTH_ARAC_FAMILY_2"/>
    <property type="match status" value="1"/>
</dbReference>
<dbReference type="AlphaFoldDB" id="A0A939ETV4"/>
<dbReference type="Gene3D" id="1.10.10.60">
    <property type="entry name" value="Homeodomain-like"/>
    <property type="match status" value="1"/>
</dbReference>
<dbReference type="PANTHER" id="PTHR43280">
    <property type="entry name" value="ARAC-FAMILY TRANSCRIPTIONAL REGULATOR"/>
    <property type="match status" value="1"/>
</dbReference>
<keyword evidence="2" id="KW-0238">DNA-binding</keyword>
<dbReference type="GO" id="GO:0003700">
    <property type="term" value="F:DNA-binding transcription factor activity"/>
    <property type="evidence" value="ECO:0007669"/>
    <property type="project" value="InterPro"/>
</dbReference>
<dbReference type="EMBL" id="JAFLQZ010000001">
    <property type="protein sequence ID" value="MBO0356600.1"/>
    <property type="molecule type" value="Genomic_DNA"/>
</dbReference>
<keyword evidence="3" id="KW-0804">Transcription</keyword>
<accession>A0A939ETV4</accession>
<dbReference type="SUPFAM" id="SSF51215">
    <property type="entry name" value="Regulatory protein AraC"/>
    <property type="match status" value="1"/>
</dbReference>
<dbReference type="RefSeq" id="WP_206980102.1">
    <property type="nucleotide sequence ID" value="NZ_JAFLQZ010000001.1"/>
</dbReference>
<dbReference type="SUPFAM" id="SSF46689">
    <property type="entry name" value="Homeodomain-like"/>
    <property type="match status" value="1"/>
</dbReference>
<evidence type="ECO:0000256" key="2">
    <source>
        <dbReference type="ARBA" id="ARBA00023125"/>
    </source>
</evidence>
<dbReference type="InterPro" id="IPR009057">
    <property type="entry name" value="Homeodomain-like_sf"/>
</dbReference>
<dbReference type="SMART" id="SM00342">
    <property type="entry name" value="HTH_ARAC"/>
    <property type="match status" value="1"/>
</dbReference>
<name>A0A939ETV4_9BACT</name>
<protein>
    <submittedName>
        <fullName evidence="5">AraC family transcriptional regulator</fullName>
    </submittedName>
</protein>
<dbReference type="GO" id="GO:0043565">
    <property type="term" value="F:sequence-specific DNA binding"/>
    <property type="evidence" value="ECO:0007669"/>
    <property type="project" value="InterPro"/>
</dbReference>
<dbReference type="PANTHER" id="PTHR43280:SF32">
    <property type="entry name" value="TRANSCRIPTIONAL REGULATORY PROTEIN"/>
    <property type="match status" value="1"/>
</dbReference>
<evidence type="ECO:0000256" key="1">
    <source>
        <dbReference type="ARBA" id="ARBA00023015"/>
    </source>
</evidence>
<feature type="domain" description="HTH araC/xylS-type" evidence="4">
    <location>
        <begin position="196"/>
        <end position="294"/>
    </location>
</feature>
<dbReference type="InterPro" id="IPR018060">
    <property type="entry name" value="HTH_AraC"/>
</dbReference>
<dbReference type="Proteomes" id="UP000664144">
    <property type="component" value="Unassembled WGS sequence"/>
</dbReference>
<sequence>MAAFSMSEHIPTYQLQAFSGDESTRSEVYFPDYAGSKPKIPLNLSYRGDYYKISICLRGKAELKVNLETYVVTPGCLILATPEVIKQWLYVAEDYETLSVFFTKDFITANNATTGKLRFFVAPPVHVLPLSATEAASIAASFRFLQQKYGTPNTQRTNILKNIIASLLYEIGALYDQQPPTLPAVATTTRSQLLTDAFRQLVQTHCISMRSVQFYAATLCITPKYLTELVKAATGRTASDWIAEAVVLEAKALLQNHALPVQEVAASLQFTDQFAFSRFFKKSTGLSPTAYRQAG</sequence>
<reference evidence="5" key="1">
    <citation type="submission" date="2021-03" db="EMBL/GenBank/DDBJ databases">
        <authorList>
            <person name="Kim M.K."/>
        </authorList>
    </citation>
    <scope>NUCLEOTIDE SEQUENCE</scope>
    <source>
        <strain evidence="5">BT186</strain>
    </source>
</reference>
<keyword evidence="1" id="KW-0805">Transcription regulation</keyword>
<evidence type="ECO:0000256" key="3">
    <source>
        <dbReference type="ARBA" id="ARBA00023163"/>
    </source>
</evidence>
<evidence type="ECO:0000313" key="6">
    <source>
        <dbReference type="Proteomes" id="UP000664144"/>
    </source>
</evidence>
<gene>
    <name evidence="5" type="ORF">J0X19_01460</name>
</gene>
<organism evidence="5 6">
    <name type="scientific">Hymenobacter telluris</name>
    <dbReference type="NCBI Taxonomy" id="2816474"/>
    <lineage>
        <taxon>Bacteria</taxon>
        <taxon>Pseudomonadati</taxon>
        <taxon>Bacteroidota</taxon>
        <taxon>Cytophagia</taxon>
        <taxon>Cytophagales</taxon>
        <taxon>Hymenobacteraceae</taxon>
        <taxon>Hymenobacter</taxon>
    </lineage>
</organism>
<comment type="caution">
    <text evidence="5">The sequence shown here is derived from an EMBL/GenBank/DDBJ whole genome shotgun (WGS) entry which is preliminary data.</text>
</comment>
<keyword evidence="6" id="KW-1185">Reference proteome</keyword>
<evidence type="ECO:0000313" key="5">
    <source>
        <dbReference type="EMBL" id="MBO0356600.1"/>
    </source>
</evidence>